<evidence type="ECO:0000256" key="1">
    <source>
        <dbReference type="SAM" id="SignalP"/>
    </source>
</evidence>
<protein>
    <recommendedName>
        <fullName evidence="4">Secreted protein</fullName>
    </recommendedName>
</protein>
<dbReference type="EMBL" id="BAABDO010000009">
    <property type="protein sequence ID" value="GAA4131546.1"/>
    <property type="molecule type" value="Genomic_DNA"/>
</dbReference>
<reference evidence="3" key="1">
    <citation type="journal article" date="2019" name="Int. J. Syst. Evol. Microbiol.">
        <title>The Global Catalogue of Microorganisms (GCM) 10K type strain sequencing project: providing services to taxonomists for standard genome sequencing and annotation.</title>
        <authorList>
            <consortium name="The Broad Institute Genomics Platform"/>
            <consortium name="The Broad Institute Genome Sequencing Center for Infectious Disease"/>
            <person name="Wu L."/>
            <person name="Ma J."/>
        </authorList>
    </citation>
    <scope>NUCLEOTIDE SEQUENCE [LARGE SCALE GENOMIC DNA]</scope>
    <source>
        <strain evidence="3">JCM 17316</strain>
    </source>
</reference>
<feature type="signal peptide" evidence="1">
    <location>
        <begin position="1"/>
        <end position="28"/>
    </location>
</feature>
<evidence type="ECO:0008006" key="4">
    <source>
        <dbReference type="Google" id="ProtNLM"/>
    </source>
</evidence>
<keyword evidence="3" id="KW-1185">Reference proteome</keyword>
<accession>A0ABP7Y6I7</accession>
<dbReference type="Proteomes" id="UP001500266">
    <property type="component" value="Unassembled WGS sequence"/>
</dbReference>
<name>A0ABP7Y6I7_9ACTN</name>
<dbReference type="RefSeq" id="WP_345017901.1">
    <property type="nucleotide sequence ID" value="NZ_BAABDO010000009.1"/>
</dbReference>
<organism evidence="2 3">
    <name type="scientific">Actinomadura keratinilytica</name>
    <dbReference type="NCBI Taxonomy" id="547461"/>
    <lineage>
        <taxon>Bacteria</taxon>
        <taxon>Bacillati</taxon>
        <taxon>Actinomycetota</taxon>
        <taxon>Actinomycetes</taxon>
        <taxon>Streptosporangiales</taxon>
        <taxon>Thermomonosporaceae</taxon>
        <taxon>Actinomadura</taxon>
    </lineage>
</organism>
<gene>
    <name evidence="2" type="ORF">GCM10022416_10380</name>
</gene>
<comment type="caution">
    <text evidence="2">The sequence shown here is derived from an EMBL/GenBank/DDBJ whole genome shotgun (WGS) entry which is preliminary data.</text>
</comment>
<proteinExistence type="predicted"/>
<feature type="chain" id="PRO_5045471267" description="Secreted protein" evidence="1">
    <location>
        <begin position="29"/>
        <end position="85"/>
    </location>
</feature>
<sequence length="85" mass="9236">MRPRLPAAVMLTAASVASLTLAAPPAQAASAPAAQAPIMGWEIEGKYWTYDGCVSTGHQGVERGDWSRFQCRPGKLQWVLWVLRP</sequence>
<evidence type="ECO:0000313" key="3">
    <source>
        <dbReference type="Proteomes" id="UP001500266"/>
    </source>
</evidence>
<evidence type="ECO:0000313" key="2">
    <source>
        <dbReference type="EMBL" id="GAA4131546.1"/>
    </source>
</evidence>
<keyword evidence="1" id="KW-0732">Signal</keyword>